<sequence>VCSNSVIFICLTVFQIMDSKESEQPPHAESAVTPKEVEAQQTAENGQKRQSTDDAGSSFDVKGTAVAKTPSAELANKSLGGGEKQIKEVSGEGGMSKETRDKLDAPTPATVLIDEDFRSLPDSLQPPEVVIQEEDYYHGFMPREDANSLLALDGDFLLRTTEIACGDNRNLCLSLRWKGVTHHVIVHKNNANLQYGLDPNLTFPTIADLIDFYTKKFFAIGSMRILLKNPILTQLWELKHSQIRLLKKLGEGAFGEVHYGRLALTPRFVVNVAVKLLKCGVMNKKKVDEMMTEVRMMRNMRHPNIVRFYGVANRQEPLMIVMELIKGGALDKYLVSKANEIKVETRVSMACDAALGLQYVHALGIMHRDIAARNCLYNGEEVKLSDFGMSKKGSQHILDATEKAPIRWLAPEVFRTHIYTVCADVWAYGVLVWEIFNNAVEPYKGWNGAQVKMEVLKGYRLKMPDWAPPKIKQICERAWNDDMYTRPTLDEIANELLIGTGRKIPLGTPQSQQRTSEFTTSTLASTRSVRKPRMSRAPPGSREHFSRNLRPVNVGGEAAVKSASTFLTRPSESDFDTDSYDGDSRGSRECRSRERFRRRRIRRRQ</sequence>
<dbReference type="SMART" id="SM00252">
    <property type="entry name" value="SH2"/>
    <property type="match status" value="1"/>
</dbReference>
<evidence type="ECO:0000256" key="7">
    <source>
        <dbReference type="PROSITE-ProRule" id="PRU00191"/>
    </source>
</evidence>
<dbReference type="PROSITE" id="PS50011">
    <property type="entry name" value="PROTEIN_KINASE_DOM"/>
    <property type="match status" value="1"/>
</dbReference>
<comment type="similarity">
    <text evidence="9">Belongs to the protein kinase superfamily. Tyr protein kinase family.</text>
</comment>
<feature type="region of interest" description="Disordered" evidence="10">
    <location>
        <begin position="505"/>
        <end position="605"/>
    </location>
</feature>
<dbReference type="AlphaFoldDB" id="A0A915BGI4"/>
<dbReference type="InterPro" id="IPR001245">
    <property type="entry name" value="Ser-Thr/Tyr_kinase_cat_dom"/>
</dbReference>
<dbReference type="SUPFAM" id="SSF56112">
    <property type="entry name" value="Protein kinase-like (PK-like)"/>
    <property type="match status" value="1"/>
</dbReference>
<keyword evidence="14" id="KW-1185">Reference proteome</keyword>
<keyword evidence="4 8" id="KW-0067">ATP-binding</keyword>
<dbReference type="PROSITE" id="PS50001">
    <property type="entry name" value="SH2"/>
    <property type="match status" value="1"/>
</dbReference>
<evidence type="ECO:0000256" key="11">
    <source>
        <dbReference type="SAM" id="SignalP"/>
    </source>
</evidence>
<dbReference type="PROSITE" id="PS00109">
    <property type="entry name" value="PROTEIN_KINASE_TYR"/>
    <property type="match status" value="1"/>
</dbReference>
<dbReference type="PRINTS" id="PR00109">
    <property type="entry name" value="TYRKINASE"/>
</dbReference>
<dbReference type="GO" id="GO:0005524">
    <property type="term" value="F:ATP binding"/>
    <property type="evidence" value="ECO:0007669"/>
    <property type="project" value="UniProtKB-UniRule"/>
</dbReference>
<feature type="domain" description="Protein kinase" evidence="13">
    <location>
        <begin position="243"/>
        <end position="498"/>
    </location>
</feature>
<keyword evidence="11" id="KW-0732">Signal</keyword>
<dbReference type="SUPFAM" id="SSF55550">
    <property type="entry name" value="SH2 domain"/>
    <property type="match status" value="1"/>
</dbReference>
<evidence type="ECO:0000256" key="3">
    <source>
        <dbReference type="ARBA" id="ARBA00022777"/>
    </source>
</evidence>
<feature type="domain" description="SH2" evidence="12">
    <location>
        <begin position="136"/>
        <end position="231"/>
    </location>
</feature>
<feature type="compositionally biased region" description="Basic and acidic residues" evidence="10">
    <location>
        <begin position="582"/>
        <end position="593"/>
    </location>
</feature>
<feature type="binding site" evidence="8">
    <location>
        <position position="275"/>
    </location>
    <ligand>
        <name>ATP</name>
        <dbReference type="ChEBI" id="CHEBI:30616"/>
    </ligand>
</feature>
<evidence type="ECO:0000256" key="4">
    <source>
        <dbReference type="ARBA" id="ARBA00022840"/>
    </source>
</evidence>
<dbReference type="InterPro" id="IPR000980">
    <property type="entry name" value="SH2"/>
</dbReference>
<dbReference type="FunFam" id="3.30.200.20:FF:000518">
    <property type="entry name" value="Tyrosine-protein kinase"/>
    <property type="match status" value="1"/>
</dbReference>
<evidence type="ECO:0000256" key="1">
    <source>
        <dbReference type="ARBA" id="ARBA00022679"/>
    </source>
</evidence>
<keyword evidence="3 9" id="KW-0418">Kinase</keyword>
<feature type="compositionally biased region" description="Basic residues" evidence="10">
    <location>
        <begin position="594"/>
        <end position="605"/>
    </location>
</feature>
<dbReference type="GO" id="GO:0004715">
    <property type="term" value="F:non-membrane spanning protein tyrosine kinase activity"/>
    <property type="evidence" value="ECO:0007669"/>
    <property type="project" value="UniProtKB-EC"/>
</dbReference>
<dbReference type="SMART" id="SM00219">
    <property type="entry name" value="TyrKc"/>
    <property type="match status" value="1"/>
</dbReference>
<name>A0A915BGI4_PARUN</name>
<dbReference type="CDD" id="cd00192">
    <property type="entry name" value="PTKc"/>
    <property type="match status" value="1"/>
</dbReference>
<comment type="catalytic activity">
    <reaction evidence="6 9">
        <text>L-tyrosyl-[protein] + ATP = O-phospho-L-tyrosyl-[protein] + ADP + H(+)</text>
        <dbReference type="Rhea" id="RHEA:10596"/>
        <dbReference type="Rhea" id="RHEA-COMP:10136"/>
        <dbReference type="Rhea" id="RHEA-COMP:20101"/>
        <dbReference type="ChEBI" id="CHEBI:15378"/>
        <dbReference type="ChEBI" id="CHEBI:30616"/>
        <dbReference type="ChEBI" id="CHEBI:46858"/>
        <dbReference type="ChEBI" id="CHEBI:61978"/>
        <dbReference type="ChEBI" id="CHEBI:456216"/>
        <dbReference type="EC" id="2.7.10.2"/>
    </reaction>
</comment>
<dbReference type="Gene3D" id="3.30.505.10">
    <property type="entry name" value="SH2 domain"/>
    <property type="match status" value="1"/>
</dbReference>
<evidence type="ECO:0000256" key="5">
    <source>
        <dbReference type="ARBA" id="ARBA00023137"/>
    </source>
</evidence>
<protein>
    <recommendedName>
        <fullName evidence="9">Tyrosine-protein kinase</fullName>
        <ecNumber evidence="9">2.7.10.2</ecNumber>
    </recommendedName>
</protein>
<evidence type="ECO:0000256" key="2">
    <source>
        <dbReference type="ARBA" id="ARBA00022741"/>
    </source>
</evidence>
<dbReference type="InterPro" id="IPR000719">
    <property type="entry name" value="Prot_kinase_dom"/>
</dbReference>
<feature type="compositionally biased region" description="Basic and acidic residues" evidence="10">
    <location>
        <begin position="84"/>
        <end position="104"/>
    </location>
</feature>
<feature type="region of interest" description="Disordered" evidence="10">
    <location>
        <begin position="72"/>
        <end position="107"/>
    </location>
</feature>
<dbReference type="EC" id="2.7.10.2" evidence="9"/>
<feature type="chain" id="PRO_5036903489" description="Tyrosine-protein kinase" evidence="11">
    <location>
        <begin position="23"/>
        <end position="605"/>
    </location>
</feature>
<feature type="region of interest" description="Disordered" evidence="10">
    <location>
        <begin position="20"/>
        <end position="60"/>
    </location>
</feature>
<keyword evidence="2 8" id="KW-0547">Nucleotide-binding</keyword>
<proteinExistence type="inferred from homology"/>
<dbReference type="InterPro" id="IPR020635">
    <property type="entry name" value="Tyr_kinase_cat_dom"/>
</dbReference>
<dbReference type="CDD" id="cd10361">
    <property type="entry name" value="SH2_Fps_family"/>
    <property type="match status" value="1"/>
</dbReference>
<evidence type="ECO:0000259" key="12">
    <source>
        <dbReference type="PROSITE" id="PS50001"/>
    </source>
</evidence>
<keyword evidence="7" id="KW-0727">SH2 domain</keyword>
<evidence type="ECO:0000259" key="13">
    <source>
        <dbReference type="PROSITE" id="PS50011"/>
    </source>
</evidence>
<dbReference type="Pfam" id="PF07714">
    <property type="entry name" value="PK_Tyr_Ser-Thr"/>
    <property type="match status" value="1"/>
</dbReference>
<evidence type="ECO:0000256" key="8">
    <source>
        <dbReference type="PROSITE-ProRule" id="PRU10141"/>
    </source>
</evidence>
<dbReference type="InterPro" id="IPR050198">
    <property type="entry name" value="Non-receptor_tyrosine_kinases"/>
</dbReference>
<dbReference type="WBParaSite" id="PgR039_g046_t03">
    <property type="protein sequence ID" value="PgR039_g046_t03"/>
    <property type="gene ID" value="PgR039_g046"/>
</dbReference>
<dbReference type="InterPro" id="IPR035849">
    <property type="entry name" value="Fes/Fps/Fer_SH2"/>
</dbReference>
<dbReference type="InterPro" id="IPR008266">
    <property type="entry name" value="Tyr_kinase_AS"/>
</dbReference>
<organism evidence="14 15">
    <name type="scientific">Parascaris univalens</name>
    <name type="common">Nematode worm</name>
    <dbReference type="NCBI Taxonomy" id="6257"/>
    <lineage>
        <taxon>Eukaryota</taxon>
        <taxon>Metazoa</taxon>
        <taxon>Ecdysozoa</taxon>
        <taxon>Nematoda</taxon>
        <taxon>Chromadorea</taxon>
        <taxon>Rhabditida</taxon>
        <taxon>Spirurina</taxon>
        <taxon>Ascaridomorpha</taxon>
        <taxon>Ascaridoidea</taxon>
        <taxon>Ascarididae</taxon>
        <taxon>Parascaris</taxon>
    </lineage>
</organism>
<dbReference type="Proteomes" id="UP000887569">
    <property type="component" value="Unplaced"/>
</dbReference>
<keyword evidence="5 9" id="KW-0829">Tyrosine-protein kinase</keyword>
<dbReference type="InterPro" id="IPR036860">
    <property type="entry name" value="SH2_dom_sf"/>
</dbReference>
<dbReference type="InterPro" id="IPR011009">
    <property type="entry name" value="Kinase-like_dom_sf"/>
</dbReference>
<feature type="signal peptide" evidence="11">
    <location>
        <begin position="1"/>
        <end position="22"/>
    </location>
</feature>
<evidence type="ECO:0000256" key="6">
    <source>
        <dbReference type="ARBA" id="ARBA00051245"/>
    </source>
</evidence>
<reference evidence="15" key="1">
    <citation type="submission" date="2022-11" db="UniProtKB">
        <authorList>
            <consortium name="WormBaseParasite"/>
        </authorList>
    </citation>
    <scope>IDENTIFICATION</scope>
</reference>
<dbReference type="InterPro" id="IPR017441">
    <property type="entry name" value="Protein_kinase_ATP_BS"/>
</dbReference>
<dbReference type="Pfam" id="PF00017">
    <property type="entry name" value="SH2"/>
    <property type="match status" value="1"/>
</dbReference>
<keyword evidence="1 9" id="KW-0808">Transferase</keyword>
<feature type="compositionally biased region" description="Polar residues" evidence="10">
    <location>
        <begin position="508"/>
        <end position="527"/>
    </location>
</feature>
<evidence type="ECO:0000256" key="10">
    <source>
        <dbReference type="SAM" id="MobiDB-lite"/>
    </source>
</evidence>
<dbReference type="Gene3D" id="1.10.510.10">
    <property type="entry name" value="Transferase(Phosphotransferase) domain 1"/>
    <property type="match status" value="1"/>
</dbReference>
<accession>A0A915BGI4</accession>
<dbReference type="PANTHER" id="PTHR24418">
    <property type="entry name" value="TYROSINE-PROTEIN KINASE"/>
    <property type="match status" value="1"/>
</dbReference>
<evidence type="ECO:0000313" key="14">
    <source>
        <dbReference type="Proteomes" id="UP000887569"/>
    </source>
</evidence>
<evidence type="ECO:0000313" key="15">
    <source>
        <dbReference type="WBParaSite" id="PgR039_g046_t03"/>
    </source>
</evidence>
<dbReference type="PROSITE" id="PS00107">
    <property type="entry name" value="PROTEIN_KINASE_ATP"/>
    <property type="match status" value="1"/>
</dbReference>
<evidence type="ECO:0000256" key="9">
    <source>
        <dbReference type="RuleBase" id="RU362096"/>
    </source>
</evidence>